<dbReference type="GO" id="GO:0102933">
    <property type="term" value="F:GDP-4-dehydro-6-deoxy-D-mannose-4-aminotransferase activity"/>
    <property type="evidence" value="ECO:0007669"/>
    <property type="project" value="UniProtKB-EC"/>
</dbReference>
<evidence type="ECO:0000256" key="8">
    <source>
        <dbReference type="ARBA" id="ARBA00066317"/>
    </source>
</evidence>
<dbReference type="EMBL" id="LRPC01000028">
    <property type="protein sequence ID" value="KYG74154.1"/>
    <property type="molecule type" value="Genomic_DNA"/>
</dbReference>
<evidence type="ECO:0000256" key="3">
    <source>
        <dbReference type="ARBA" id="ARBA00022576"/>
    </source>
</evidence>
<evidence type="ECO:0000256" key="11">
    <source>
        <dbReference type="PIRSR" id="PIRSR000390-2"/>
    </source>
</evidence>
<dbReference type="EC" id="2.6.1.102" evidence="8"/>
<dbReference type="FunFam" id="3.40.640.10:FF:000090">
    <property type="entry name" value="Pyridoxal phosphate-dependent aminotransferase"/>
    <property type="match status" value="1"/>
</dbReference>
<dbReference type="Gene3D" id="3.40.640.10">
    <property type="entry name" value="Type I PLP-dependent aspartate aminotransferase-like (Major domain)"/>
    <property type="match status" value="1"/>
</dbReference>
<comment type="catalytic activity">
    <reaction evidence="7">
        <text>GDP-alpha-D-perosamine + 2-oxoglutarate = GDP-4-dehydro-alpha-D-rhamnose + L-glutamate</text>
        <dbReference type="Rhea" id="RHEA:36779"/>
        <dbReference type="ChEBI" id="CHEBI:16810"/>
        <dbReference type="ChEBI" id="CHEBI:29985"/>
        <dbReference type="ChEBI" id="CHEBI:57964"/>
        <dbReference type="ChEBI" id="CHEBI:73996"/>
        <dbReference type="EC" id="2.6.1.102"/>
    </reaction>
</comment>
<dbReference type="InterPro" id="IPR015424">
    <property type="entry name" value="PyrdxlP-dep_Trfase"/>
</dbReference>
<protein>
    <recommendedName>
        <fullName evidence="9">GDP-perosamine synthase</fullName>
        <ecNumber evidence="8">2.6.1.102</ecNumber>
    </recommendedName>
</protein>
<evidence type="ECO:0000313" key="13">
    <source>
        <dbReference type="EMBL" id="KYG74154.1"/>
    </source>
</evidence>
<keyword evidence="3 13" id="KW-0032">Aminotransferase</keyword>
<dbReference type="SUPFAM" id="SSF53383">
    <property type="entry name" value="PLP-dependent transferases"/>
    <property type="match status" value="1"/>
</dbReference>
<keyword evidence="5 11" id="KW-0663">Pyridoxal phosphate</keyword>
<dbReference type="PANTHER" id="PTHR30244:SF34">
    <property type="entry name" value="DTDP-4-AMINO-4,6-DIDEOXYGALACTOSE TRANSAMINASE"/>
    <property type="match status" value="1"/>
</dbReference>
<dbReference type="CDD" id="cd00616">
    <property type="entry name" value="AHBA_syn"/>
    <property type="match status" value="1"/>
</dbReference>
<comment type="pathway">
    <text evidence="2">Bacterial outer membrane biogenesis; LPS O-antigen biosynthesis.</text>
</comment>
<reference evidence="13 14" key="1">
    <citation type="submission" date="2016-01" db="EMBL/GenBank/DDBJ databases">
        <title>Genome sequencing of Roseivirga spongicola UST030701-084.</title>
        <authorList>
            <person name="Selvaratnam C."/>
            <person name="Thevarajoo S."/>
            <person name="Goh K.M."/>
            <person name="Ee R."/>
            <person name="Chan K.-G."/>
            <person name="Chong C.S."/>
        </authorList>
    </citation>
    <scope>NUCLEOTIDE SEQUENCE [LARGE SCALE GENOMIC DNA]</scope>
    <source>
        <strain evidence="13 14">UST030701-084</strain>
    </source>
</reference>
<dbReference type="InterPro" id="IPR015422">
    <property type="entry name" value="PyrdxlP-dep_Trfase_small"/>
</dbReference>
<dbReference type="GO" id="GO:0030170">
    <property type="term" value="F:pyridoxal phosphate binding"/>
    <property type="evidence" value="ECO:0007669"/>
    <property type="project" value="TreeGrafter"/>
</dbReference>
<evidence type="ECO:0000256" key="7">
    <source>
        <dbReference type="ARBA" id="ARBA00051587"/>
    </source>
</evidence>
<comment type="similarity">
    <text evidence="6 12">Belongs to the DegT/DnrJ/EryC1 family.</text>
</comment>
<evidence type="ECO:0000256" key="9">
    <source>
        <dbReference type="ARBA" id="ARBA00074221"/>
    </source>
</evidence>
<comment type="caution">
    <text evidence="13">The sequence shown here is derived from an EMBL/GenBank/DDBJ whole genome shotgun (WGS) entry which is preliminary data.</text>
</comment>
<dbReference type="AlphaFoldDB" id="A0A150X643"/>
<feature type="active site" description="Proton acceptor" evidence="10">
    <location>
        <position position="180"/>
    </location>
</feature>
<dbReference type="GO" id="GO:0000271">
    <property type="term" value="P:polysaccharide biosynthetic process"/>
    <property type="evidence" value="ECO:0007669"/>
    <property type="project" value="TreeGrafter"/>
</dbReference>
<keyword evidence="4 13" id="KW-0808">Transferase</keyword>
<keyword evidence="14" id="KW-1185">Reference proteome</keyword>
<evidence type="ECO:0000256" key="1">
    <source>
        <dbReference type="ARBA" id="ARBA00001933"/>
    </source>
</evidence>
<evidence type="ECO:0000256" key="5">
    <source>
        <dbReference type="ARBA" id="ARBA00022898"/>
    </source>
</evidence>
<evidence type="ECO:0000256" key="10">
    <source>
        <dbReference type="PIRSR" id="PIRSR000390-1"/>
    </source>
</evidence>
<dbReference type="InterPro" id="IPR015421">
    <property type="entry name" value="PyrdxlP-dep_Trfase_major"/>
</dbReference>
<gene>
    <name evidence="13" type="ORF">AWW68_16020</name>
</gene>
<dbReference type="InterPro" id="IPR000653">
    <property type="entry name" value="DegT/StrS_aminotransferase"/>
</dbReference>
<dbReference type="Gene3D" id="3.90.1150.10">
    <property type="entry name" value="Aspartate Aminotransferase, domain 1"/>
    <property type="match status" value="1"/>
</dbReference>
<dbReference type="PIRSF" id="PIRSF000390">
    <property type="entry name" value="PLP_StrS"/>
    <property type="match status" value="1"/>
</dbReference>
<comment type="cofactor">
    <cofactor evidence="1">
        <name>pyridoxal 5'-phosphate</name>
        <dbReference type="ChEBI" id="CHEBI:597326"/>
    </cofactor>
</comment>
<evidence type="ECO:0000256" key="12">
    <source>
        <dbReference type="RuleBase" id="RU004508"/>
    </source>
</evidence>
<evidence type="ECO:0000256" key="2">
    <source>
        <dbReference type="ARBA" id="ARBA00005125"/>
    </source>
</evidence>
<accession>A0A150X643</accession>
<dbReference type="STRING" id="333140.AWW68_16020"/>
<dbReference type="Proteomes" id="UP000075606">
    <property type="component" value="Unassembled WGS sequence"/>
</dbReference>
<feature type="modified residue" description="N6-(pyridoxal phosphate)lysine" evidence="11">
    <location>
        <position position="180"/>
    </location>
</feature>
<name>A0A150X643_9BACT</name>
<evidence type="ECO:0000313" key="14">
    <source>
        <dbReference type="Proteomes" id="UP000075606"/>
    </source>
</evidence>
<dbReference type="Pfam" id="PF01041">
    <property type="entry name" value="DegT_DnrJ_EryC1"/>
    <property type="match status" value="1"/>
</dbReference>
<organism evidence="13 14">
    <name type="scientific">Roseivirga spongicola</name>
    <dbReference type="NCBI Taxonomy" id="333140"/>
    <lineage>
        <taxon>Bacteria</taxon>
        <taxon>Pseudomonadati</taxon>
        <taxon>Bacteroidota</taxon>
        <taxon>Cytophagia</taxon>
        <taxon>Cytophagales</taxon>
        <taxon>Roseivirgaceae</taxon>
        <taxon>Roseivirga</taxon>
    </lineage>
</organism>
<proteinExistence type="inferred from homology"/>
<evidence type="ECO:0000256" key="4">
    <source>
        <dbReference type="ARBA" id="ARBA00022679"/>
    </source>
</evidence>
<evidence type="ECO:0000256" key="6">
    <source>
        <dbReference type="ARBA" id="ARBA00037999"/>
    </source>
</evidence>
<sequence length="368" mass="40383">MAGNEQKYVASAFETNWIAPLGPLVDKFESVLADYTGAGHCAALSSGTAAIHLALEILGVGINDEVIVQSFTFCGSINPVLYQKASPILVDSDPVTWNMDPNLLREVIEDRIKATGRKPKAVIPVHLYGMPARIDEIMQVCAEYEIPVIEDAAEALGSTFKGKKLGSFGDFGILSFNGNKIITTSGGGALLSSNEEWVAKARFLSTQARDKAIHYQHSELGYNYRLSNVLAGIGVGQMEILDKFVSLRRSNNQFYSDLFKGSGITVHQESSADFFSNHWLTAILFPADSVLLNKEILMDALLEENIESRPLWKPMHLQPLYSESKMYGGQVSEDLFERGLCLPSGSNLTDSDRDRIADVVSKVLRNAQ</sequence>
<dbReference type="PANTHER" id="PTHR30244">
    <property type="entry name" value="TRANSAMINASE"/>
    <property type="match status" value="1"/>
</dbReference>